<keyword evidence="2" id="KW-1185">Reference proteome</keyword>
<proteinExistence type="predicted"/>
<organism evidence="1 2">
    <name type="scientific">Melastoma candidum</name>
    <dbReference type="NCBI Taxonomy" id="119954"/>
    <lineage>
        <taxon>Eukaryota</taxon>
        <taxon>Viridiplantae</taxon>
        <taxon>Streptophyta</taxon>
        <taxon>Embryophyta</taxon>
        <taxon>Tracheophyta</taxon>
        <taxon>Spermatophyta</taxon>
        <taxon>Magnoliopsida</taxon>
        <taxon>eudicotyledons</taxon>
        <taxon>Gunneridae</taxon>
        <taxon>Pentapetalae</taxon>
        <taxon>rosids</taxon>
        <taxon>malvids</taxon>
        <taxon>Myrtales</taxon>
        <taxon>Melastomataceae</taxon>
        <taxon>Melastomatoideae</taxon>
        <taxon>Melastomateae</taxon>
        <taxon>Melastoma</taxon>
    </lineage>
</organism>
<reference evidence="2" key="1">
    <citation type="journal article" date="2023" name="Front. Plant Sci.">
        <title>Chromosomal-level genome assembly of Melastoma candidum provides insights into trichome evolution.</title>
        <authorList>
            <person name="Zhong Y."/>
            <person name="Wu W."/>
            <person name="Sun C."/>
            <person name="Zou P."/>
            <person name="Liu Y."/>
            <person name="Dai S."/>
            <person name="Zhou R."/>
        </authorList>
    </citation>
    <scope>NUCLEOTIDE SEQUENCE [LARGE SCALE GENOMIC DNA]</scope>
</reference>
<dbReference type="EMBL" id="CM042881">
    <property type="protein sequence ID" value="KAI4385173.1"/>
    <property type="molecule type" value="Genomic_DNA"/>
</dbReference>
<dbReference type="Proteomes" id="UP001057402">
    <property type="component" value="Chromosome 2"/>
</dbReference>
<protein>
    <submittedName>
        <fullName evidence="1">Uncharacterized protein</fullName>
    </submittedName>
</protein>
<comment type="caution">
    <text evidence="1">The sequence shown here is derived from an EMBL/GenBank/DDBJ whole genome shotgun (WGS) entry which is preliminary data.</text>
</comment>
<sequence length="541" mass="56454">MSPNDLPDQATTSGSPSPSPSLSPSSTILQLPVKASPLAADSGDDLPVAGTAHVSDSPPSTKGLDSLTTSPPLNSTSPIIGQSLASPLPSPPAPDPKPRKFKPDSLTQPPLPQPRPPPSPASPPLAPPSPPPPVVPENPPPPPPTKRSPPLLPPPQPSAPPPSVGASFPSSISPSPPRALLTPPPHHAVSEPPPPSEGDSAPSHSSPSKTTGSPSFLTFSFSSSGNGTDFIHSSAALVPPPSHPSNKSPSSSSSSTSSTSPSAERTSLAPSSLSPMETAMLAGALLAGVVIIALVATVVVLSRKKSKRPEFYPTPYAPPPNFTVQSDGYYYGQTSSVMAAPGQSDGFFPSQVPYSGSSLGSQRGKPYHGGGPESELLASTKSFYSYEEVMEMTDGFAHLNIIGQGGFGSVYKGQLPDGRVVAVKQLKAGSGQGDREFRAEVEIISRVHHRHLVSLVGYCIQDNQRLLIYEFLPNKTLDYHLHGGGLPVLEWRKRVKIALGAAKGLAYLHEDCHPKIIHRDIKSSNILLDDAFEAQASPFKS</sequence>
<evidence type="ECO:0000313" key="1">
    <source>
        <dbReference type="EMBL" id="KAI4385173.1"/>
    </source>
</evidence>
<accession>A0ACB9S6F6</accession>
<gene>
    <name evidence="1" type="ORF">MLD38_003228</name>
</gene>
<name>A0ACB9S6F6_9MYRT</name>
<evidence type="ECO:0000313" key="2">
    <source>
        <dbReference type="Proteomes" id="UP001057402"/>
    </source>
</evidence>